<accession>A0A9D4BUH2</accession>
<feature type="compositionally biased region" description="Polar residues" evidence="1">
    <location>
        <begin position="53"/>
        <end position="74"/>
    </location>
</feature>
<reference evidence="2" key="1">
    <citation type="journal article" date="2019" name="bioRxiv">
        <title>The Genome of the Zebra Mussel, Dreissena polymorpha: A Resource for Invasive Species Research.</title>
        <authorList>
            <person name="McCartney M.A."/>
            <person name="Auch B."/>
            <person name="Kono T."/>
            <person name="Mallez S."/>
            <person name="Zhang Y."/>
            <person name="Obille A."/>
            <person name="Becker A."/>
            <person name="Abrahante J.E."/>
            <person name="Garbe J."/>
            <person name="Badalamenti J.P."/>
            <person name="Herman A."/>
            <person name="Mangelson H."/>
            <person name="Liachko I."/>
            <person name="Sullivan S."/>
            <person name="Sone E.D."/>
            <person name="Koren S."/>
            <person name="Silverstein K.A.T."/>
            <person name="Beckman K.B."/>
            <person name="Gohl D.M."/>
        </authorList>
    </citation>
    <scope>NUCLEOTIDE SEQUENCE</scope>
    <source>
        <strain evidence="2">Duluth1</strain>
        <tissue evidence="2">Whole animal</tissue>
    </source>
</reference>
<organism evidence="2 3">
    <name type="scientific">Dreissena polymorpha</name>
    <name type="common">Zebra mussel</name>
    <name type="synonym">Mytilus polymorpha</name>
    <dbReference type="NCBI Taxonomy" id="45954"/>
    <lineage>
        <taxon>Eukaryota</taxon>
        <taxon>Metazoa</taxon>
        <taxon>Spiralia</taxon>
        <taxon>Lophotrochozoa</taxon>
        <taxon>Mollusca</taxon>
        <taxon>Bivalvia</taxon>
        <taxon>Autobranchia</taxon>
        <taxon>Heteroconchia</taxon>
        <taxon>Euheterodonta</taxon>
        <taxon>Imparidentia</taxon>
        <taxon>Neoheterodontei</taxon>
        <taxon>Myida</taxon>
        <taxon>Dreissenoidea</taxon>
        <taxon>Dreissenidae</taxon>
        <taxon>Dreissena</taxon>
    </lineage>
</organism>
<sequence length="74" mass="8359">MGKAGLHEKQNFVDRRLQVNRGRQIKMYRVWIQCKYVKPLLGDTSHVKPLLGDTSQNINNDTTDTSVQSVGSSV</sequence>
<dbReference type="AlphaFoldDB" id="A0A9D4BUH2"/>
<evidence type="ECO:0000313" key="2">
    <source>
        <dbReference type="EMBL" id="KAH3706413.1"/>
    </source>
</evidence>
<dbReference type="EMBL" id="JAIWYP010000014">
    <property type="protein sequence ID" value="KAH3706413.1"/>
    <property type="molecule type" value="Genomic_DNA"/>
</dbReference>
<reference evidence="2" key="2">
    <citation type="submission" date="2020-11" db="EMBL/GenBank/DDBJ databases">
        <authorList>
            <person name="McCartney M.A."/>
            <person name="Auch B."/>
            <person name="Kono T."/>
            <person name="Mallez S."/>
            <person name="Becker A."/>
            <person name="Gohl D.M."/>
            <person name="Silverstein K.A.T."/>
            <person name="Koren S."/>
            <person name="Bechman K.B."/>
            <person name="Herman A."/>
            <person name="Abrahante J.E."/>
            <person name="Garbe J."/>
        </authorList>
    </citation>
    <scope>NUCLEOTIDE SEQUENCE</scope>
    <source>
        <strain evidence="2">Duluth1</strain>
        <tissue evidence="2">Whole animal</tissue>
    </source>
</reference>
<evidence type="ECO:0000313" key="3">
    <source>
        <dbReference type="Proteomes" id="UP000828390"/>
    </source>
</evidence>
<feature type="region of interest" description="Disordered" evidence="1">
    <location>
        <begin position="52"/>
        <end position="74"/>
    </location>
</feature>
<proteinExistence type="predicted"/>
<comment type="caution">
    <text evidence="2">The sequence shown here is derived from an EMBL/GenBank/DDBJ whole genome shotgun (WGS) entry which is preliminary data.</text>
</comment>
<dbReference type="Proteomes" id="UP000828390">
    <property type="component" value="Unassembled WGS sequence"/>
</dbReference>
<evidence type="ECO:0000256" key="1">
    <source>
        <dbReference type="SAM" id="MobiDB-lite"/>
    </source>
</evidence>
<gene>
    <name evidence="2" type="ORF">DPMN_065799</name>
</gene>
<name>A0A9D4BUH2_DREPO</name>
<protein>
    <submittedName>
        <fullName evidence="2">Uncharacterized protein</fullName>
    </submittedName>
</protein>
<keyword evidence="3" id="KW-1185">Reference proteome</keyword>